<dbReference type="InterPro" id="IPR005123">
    <property type="entry name" value="Oxoglu/Fe-dep_dioxygenase_dom"/>
</dbReference>
<dbReference type="EMBL" id="JABTTQ020001291">
    <property type="protein sequence ID" value="KAK6132026.1"/>
    <property type="molecule type" value="Genomic_DNA"/>
</dbReference>
<gene>
    <name evidence="7" type="ORF">DH2020_034252</name>
</gene>
<keyword evidence="4" id="KW-0560">Oxidoreductase</keyword>
<name>A0ABR0VD17_REHGL</name>
<evidence type="ECO:0000256" key="4">
    <source>
        <dbReference type="RuleBase" id="RU003682"/>
    </source>
</evidence>
<accession>A0ABR0VD17</accession>
<dbReference type="Pfam" id="PF03171">
    <property type="entry name" value="2OG-FeII_Oxy"/>
    <property type="match status" value="1"/>
</dbReference>
<dbReference type="PROSITE" id="PS51471">
    <property type="entry name" value="FE2OG_OXY"/>
    <property type="match status" value="1"/>
</dbReference>
<keyword evidence="3 4" id="KW-0408">Iron</keyword>
<dbReference type="InterPro" id="IPR050295">
    <property type="entry name" value="Plant_2OG-oxidoreductases"/>
</dbReference>
<organism evidence="7 8">
    <name type="scientific">Rehmannia glutinosa</name>
    <name type="common">Chinese foxglove</name>
    <dbReference type="NCBI Taxonomy" id="99300"/>
    <lineage>
        <taxon>Eukaryota</taxon>
        <taxon>Viridiplantae</taxon>
        <taxon>Streptophyta</taxon>
        <taxon>Embryophyta</taxon>
        <taxon>Tracheophyta</taxon>
        <taxon>Spermatophyta</taxon>
        <taxon>Magnoliopsida</taxon>
        <taxon>eudicotyledons</taxon>
        <taxon>Gunneridae</taxon>
        <taxon>Pentapetalae</taxon>
        <taxon>asterids</taxon>
        <taxon>lamiids</taxon>
        <taxon>Lamiales</taxon>
        <taxon>Orobanchaceae</taxon>
        <taxon>Rehmannieae</taxon>
        <taxon>Rehmannia</taxon>
    </lineage>
</organism>
<dbReference type="SUPFAM" id="SSF51197">
    <property type="entry name" value="Clavaminate synthase-like"/>
    <property type="match status" value="1"/>
</dbReference>
<comment type="similarity">
    <text evidence="1 4">Belongs to the iron/ascorbate-dependent oxidoreductase family.</text>
</comment>
<feature type="region of interest" description="Disordered" evidence="5">
    <location>
        <begin position="1"/>
        <end position="25"/>
    </location>
</feature>
<feature type="domain" description="Fe2OG dioxygenase" evidence="6">
    <location>
        <begin position="196"/>
        <end position="313"/>
    </location>
</feature>
<evidence type="ECO:0000313" key="8">
    <source>
        <dbReference type="Proteomes" id="UP001318860"/>
    </source>
</evidence>
<dbReference type="Proteomes" id="UP001318860">
    <property type="component" value="Unassembled WGS sequence"/>
</dbReference>
<comment type="caution">
    <text evidence="7">The sequence shown here is derived from an EMBL/GenBank/DDBJ whole genome shotgun (WGS) entry which is preliminary data.</text>
</comment>
<sequence>MERVQEVASSCNQDLPPEFIRPENEQPRFTTVPGRRLEVPVVDFGAPEGNNNLVKLVYDASSQWGLFQIVNHGIPNDVIENLQRVGRQFFDLAIEEKEGYAKDPSSKSIEGYGTKLNTIKGTQEIKGWVDHLFNKIWPPSAVDYRFWPRNPPDYREAVEEYAKHLHEVVNKLLRYLSLGLGLAADELKAAVGGAELVYNMKINYYPPCPHPELALGVPAHSDLSAFTILVPNEVQGLQVFRDEHWYDVGYIPNALIIHIGDQIEEPHSFCWKKSICFNANLQILSNGKYKAVVHRSIVNKEKTRMSWPVFMEPPPDLEVGPHPKLVSEDNPPKYKTKKFGDYAYCKLNKIPQ</sequence>
<evidence type="ECO:0000256" key="1">
    <source>
        <dbReference type="ARBA" id="ARBA00008056"/>
    </source>
</evidence>
<keyword evidence="2 4" id="KW-0479">Metal-binding</keyword>
<evidence type="ECO:0000256" key="2">
    <source>
        <dbReference type="ARBA" id="ARBA00022723"/>
    </source>
</evidence>
<evidence type="ECO:0000259" key="6">
    <source>
        <dbReference type="PROSITE" id="PS51471"/>
    </source>
</evidence>
<evidence type="ECO:0000313" key="7">
    <source>
        <dbReference type="EMBL" id="KAK6132026.1"/>
    </source>
</evidence>
<dbReference type="Pfam" id="PF14226">
    <property type="entry name" value="DIOX_N"/>
    <property type="match status" value="1"/>
</dbReference>
<dbReference type="InterPro" id="IPR044861">
    <property type="entry name" value="IPNS-like_FE2OG_OXY"/>
</dbReference>
<dbReference type="InterPro" id="IPR026992">
    <property type="entry name" value="DIOX_N"/>
</dbReference>
<dbReference type="Gene3D" id="2.60.120.330">
    <property type="entry name" value="B-lactam Antibiotic, Isopenicillin N Synthase, Chain"/>
    <property type="match status" value="1"/>
</dbReference>
<protein>
    <recommendedName>
        <fullName evidence="6">Fe2OG dioxygenase domain-containing protein</fullName>
    </recommendedName>
</protein>
<keyword evidence="8" id="KW-1185">Reference proteome</keyword>
<evidence type="ECO:0000256" key="5">
    <source>
        <dbReference type="SAM" id="MobiDB-lite"/>
    </source>
</evidence>
<proteinExistence type="inferred from homology"/>
<dbReference type="InterPro" id="IPR027443">
    <property type="entry name" value="IPNS-like_sf"/>
</dbReference>
<dbReference type="PANTHER" id="PTHR47991">
    <property type="entry name" value="OXOGLUTARATE/IRON-DEPENDENT DIOXYGENASE"/>
    <property type="match status" value="1"/>
</dbReference>
<reference evidence="7 8" key="1">
    <citation type="journal article" date="2021" name="Comput. Struct. Biotechnol. J.">
        <title>De novo genome assembly of the potent medicinal plant Rehmannia glutinosa using nanopore technology.</title>
        <authorList>
            <person name="Ma L."/>
            <person name="Dong C."/>
            <person name="Song C."/>
            <person name="Wang X."/>
            <person name="Zheng X."/>
            <person name="Niu Y."/>
            <person name="Chen S."/>
            <person name="Feng W."/>
        </authorList>
    </citation>
    <scope>NUCLEOTIDE SEQUENCE [LARGE SCALE GENOMIC DNA]</scope>
    <source>
        <strain evidence="7">DH-2019</strain>
    </source>
</reference>
<evidence type="ECO:0000256" key="3">
    <source>
        <dbReference type="ARBA" id="ARBA00023004"/>
    </source>
</evidence>